<dbReference type="PANTHER" id="PTHR24120:SF4">
    <property type="entry name" value="GH07239P"/>
    <property type="match status" value="1"/>
</dbReference>
<organism evidence="2 3">
    <name type="scientific">Giardia intestinalis</name>
    <name type="common">Giardia lamblia</name>
    <dbReference type="NCBI Taxonomy" id="5741"/>
    <lineage>
        <taxon>Eukaryota</taxon>
        <taxon>Metamonada</taxon>
        <taxon>Diplomonadida</taxon>
        <taxon>Hexamitidae</taxon>
        <taxon>Giardiinae</taxon>
        <taxon>Giardia</taxon>
    </lineage>
</organism>
<dbReference type="AlphaFoldDB" id="V6TZE4"/>
<dbReference type="VEuPathDB" id="GiardiaDB:DHA2_150908"/>
<dbReference type="InterPro" id="IPR011009">
    <property type="entry name" value="Kinase-like_dom_sf"/>
</dbReference>
<dbReference type="Gene3D" id="1.25.40.20">
    <property type="entry name" value="Ankyrin repeat-containing domain"/>
    <property type="match status" value="4"/>
</dbReference>
<evidence type="ECO:0000256" key="1">
    <source>
        <dbReference type="PROSITE-ProRule" id="PRU00023"/>
    </source>
</evidence>
<dbReference type="InterPro" id="IPR002110">
    <property type="entry name" value="Ankyrin_rpt"/>
</dbReference>
<dbReference type="PANTHER" id="PTHR24120">
    <property type="entry name" value="GH07239P"/>
    <property type="match status" value="1"/>
</dbReference>
<dbReference type="SUPFAM" id="SSF56112">
    <property type="entry name" value="Protein kinase-like (PK-like)"/>
    <property type="match status" value="1"/>
</dbReference>
<reference evidence="2 3" key="2">
    <citation type="journal article" date="2013" name="Genome Biol. Evol.">
        <title>Genome sequencing of Giardia lamblia genotypes A2 and B isolates (DH and GS) and comparative analysis with the genomes of genotypes A1 and E (WB and Pig).</title>
        <authorList>
            <person name="Adam R.D."/>
            <person name="Dahlstrom E.W."/>
            <person name="Martens C.A."/>
            <person name="Bruno D.P."/>
            <person name="Barbian K.D."/>
            <person name="Ricklefs S.M."/>
            <person name="Hernandez M.M."/>
            <person name="Narla N.P."/>
            <person name="Patel R.B."/>
            <person name="Porcella S.F."/>
            <person name="Nash T.E."/>
        </authorList>
    </citation>
    <scope>NUCLEOTIDE SEQUENCE [LARGE SCALE GENOMIC DNA]</scope>
    <source>
        <strain evidence="2 3">GS</strain>
    </source>
</reference>
<dbReference type="Proteomes" id="UP000018040">
    <property type="component" value="Unassembled WGS sequence"/>
</dbReference>
<dbReference type="PROSITE" id="PS50297">
    <property type="entry name" value="ANK_REP_REGION"/>
    <property type="match status" value="1"/>
</dbReference>
<dbReference type="SUPFAM" id="SSF48403">
    <property type="entry name" value="Ankyrin repeat"/>
    <property type="match status" value="2"/>
</dbReference>
<feature type="repeat" description="ANK" evidence="1">
    <location>
        <begin position="370"/>
        <end position="390"/>
    </location>
</feature>
<dbReference type="VEuPathDB" id="GiardiaDB:GL50581_3492"/>
<feature type="repeat" description="ANK" evidence="1">
    <location>
        <begin position="401"/>
        <end position="433"/>
    </location>
</feature>
<evidence type="ECO:0000313" key="2">
    <source>
        <dbReference type="EMBL" id="ESU43984.1"/>
    </source>
</evidence>
<dbReference type="Pfam" id="PF12796">
    <property type="entry name" value="Ank_2"/>
    <property type="match status" value="5"/>
</dbReference>
<reference evidence="3" key="1">
    <citation type="submission" date="2012-02" db="EMBL/GenBank/DDBJ databases">
        <title>Genome sequencing of Giardia lamblia Genotypes A2 and B isolates (DH and GS) and comparative analysis with the genomes of Genotypes A1 and E (WB and Pig).</title>
        <authorList>
            <person name="Adam R."/>
            <person name="Dahlstrom E."/>
            <person name="Martens C."/>
            <person name="Bruno D."/>
            <person name="Barbian K."/>
            <person name="Porcella S.F."/>
            <person name="Nash T."/>
        </authorList>
    </citation>
    <scope>NUCLEOTIDE SEQUENCE</scope>
    <source>
        <strain evidence="3">GS</strain>
    </source>
</reference>
<dbReference type="InterPro" id="IPR036770">
    <property type="entry name" value="Ankyrin_rpt-contain_sf"/>
</dbReference>
<evidence type="ECO:0000313" key="3">
    <source>
        <dbReference type="Proteomes" id="UP000018040"/>
    </source>
</evidence>
<dbReference type="PROSITE" id="PS50088">
    <property type="entry name" value="ANK_REPEAT"/>
    <property type="match status" value="2"/>
</dbReference>
<dbReference type="SMART" id="SM00248">
    <property type="entry name" value="ANK"/>
    <property type="match status" value="13"/>
</dbReference>
<comment type="caution">
    <text evidence="2">The sequence shown here is derived from an EMBL/GenBank/DDBJ whole genome shotgun (WGS) entry which is preliminary data.</text>
</comment>
<sequence length="824" mass="90445">MSLSKPQQFDSALEPLMACQYCIHSPAVILKMHLGVIAEKYTDIRLVSELQGVQIHGSEVITRRLYSAVSLGTGKPISVMEYDVAELSLEARGRLVMSLDKLSDISIRLSETPGSCLALHGSVVSYGREGFIYQELQHGRSLTDEILHRRCTGTSFSESEVWEILNGVVTAIESLRRLEALSEPIFFTTDNVLLQNDSLEHPLSVLVRDYMDAQICSLPDILLNYKQYCFSLPFWSPSSVADRTLPPSLNEGLVWNIGTLLLKVMIMKPSASLLYEADNTTNLQTLLSGKGFSSQLICMVLKCLESDSKKRESLERVSSLAHLKVTAHLAVPIQPYEYIEGDTDLMRAAASNDIDSIHSYIHLAKSRNKYGRTALMLAAERGHLEAVKLLASHELQMKDEKGMTALMYAAIAGRDKVASYLIVTGVQLRSAETGIFSTDNHCALMYAIIHNRAECIRLLAPEETNARVPETGGETVLMWAIHKKEESFLADLADAAANCEPSSSESGQTALMLAAITGFTTAINLLLFQTKMSDTHGRTALMYAVLESNTAAAELLAPHECKQHDERGEMAIIKAMRAEDIDMVKLLIPYEGKGHTADGLTPLMVAAKTANRRIFDLLMNETLMAVASDGTNILDYLSRTGNTTYRKAVLAHAQTHGVPLTLSPRKPTCIVEHKTRLMEAVEQNDPDLVAQCIDQAGCLLLGFVSQGCGTALMMAINNRHIDCASLLVEREAGIQTKEGLTALMRAAEMDYTAGVKLLSEHETLLQDWNGWCALMWAASKNNVSSVRLLLSEQSLRNNAGKNALQVAQVSEQEAAVSILNGSRK</sequence>
<proteinExistence type="predicted"/>
<dbReference type="VEuPathDB" id="GiardiaDB:GL50803_007375"/>
<accession>V6TZE4</accession>
<dbReference type="OrthoDB" id="5406014at2759"/>
<name>V6TZE4_GIAIN</name>
<protein>
    <submittedName>
        <fullName evidence="2">Ankyrin repeat protein</fullName>
    </submittedName>
</protein>
<dbReference type="VEuPathDB" id="GiardiaDB:QR46_1135"/>
<gene>
    <name evidence="2" type="ORF">GSB_151064</name>
</gene>
<dbReference type="EMBL" id="AHHH01000032">
    <property type="protein sequence ID" value="ESU43984.1"/>
    <property type="molecule type" value="Genomic_DNA"/>
</dbReference>
<keyword evidence="1" id="KW-0040">ANK repeat</keyword>